<dbReference type="CDD" id="cd01129">
    <property type="entry name" value="PulE-GspE-like"/>
    <property type="match status" value="1"/>
</dbReference>
<dbReference type="InterPro" id="IPR003593">
    <property type="entry name" value="AAA+_ATPase"/>
</dbReference>
<dbReference type="Proteomes" id="UP000475117">
    <property type="component" value="Chromosome"/>
</dbReference>
<dbReference type="RefSeq" id="WP_164363454.1">
    <property type="nucleotide sequence ID" value="NZ_CP066776.1"/>
</dbReference>
<evidence type="ECO:0000259" key="4">
    <source>
        <dbReference type="SMART" id="SM00382"/>
    </source>
</evidence>
<comment type="similarity">
    <text evidence="1">Belongs to the GSP E family.</text>
</comment>
<dbReference type="Pfam" id="PF00437">
    <property type="entry name" value="T2SSE"/>
    <property type="match status" value="1"/>
</dbReference>
<dbReference type="SMART" id="SM00382">
    <property type="entry name" value="AAA"/>
    <property type="match status" value="1"/>
</dbReference>
<reference evidence="5 6" key="1">
    <citation type="submission" date="2020-12" db="EMBL/GenBank/DDBJ databases">
        <title>Sulforoseuscoccus oceanibium gen. nov., sp. nov., a representative of the phylum Verrucomicrobia with special cytoplasmic membrane, and proposal of Sulforoseuscoccusaceae fam. nov.</title>
        <authorList>
            <person name="Xi F."/>
        </authorList>
    </citation>
    <scope>NUCLEOTIDE SEQUENCE [LARGE SCALE GENOMIC DNA]</scope>
    <source>
        <strain evidence="5 6">T37</strain>
    </source>
</reference>
<dbReference type="SUPFAM" id="SSF160246">
    <property type="entry name" value="EspE N-terminal domain-like"/>
    <property type="match status" value="1"/>
</dbReference>
<dbReference type="InterPro" id="IPR027417">
    <property type="entry name" value="P-loop_NTPase"/>
</dbReference>
<name>A0A6B3LB88_9BACT</name>
<dbReference type="AlphaFoldDB" id="A0A6B3LB88"/>
<dbReference type="InterPro" id="IPR007831">
    <property type="entry name" value="T2SS_GspE_N"/>
</dbReference>
<accession>A0A6B3LB88</accession>
<keyword evidence="6" id="KW-1185">Reference proteome</keyword>
<evidence type="ECO:0000256" key="3">
    <source>
        <dbReference type="ARBA" id="ARBA00022840"/>
    </source>
</evidence>
<dbReference type="SUPFAM" id="SSF52540">
    <property type="entry name" value="P-loop containing nucleoside triphosphate hydrolases"/>
    <property type="match status" value="1"/>
</dbReference>
<sequence>MYSNDDFLIDLLRDSGRVSQLDIDEATAAAKGRNTALDGLIEKGLVSEKEVAQLCAEEASMPFVDLAETTIDPNVVHLMDTEVAERYKVMPLGVDSDRLVVAIPDPFDFEVLDSLPHVLSKEVDFWCAAPSAINQMLTDLFNVGGGGESQSLDQLISGESDDSDNAPVIKMVSEILVDAFKVRASDIHIEPLERSVRVRYRIDGVLHEVASHPRKLLSAMISRIKIMTGSMSIAEKRLPQDGRIQLKMSETDLDLRVSTIPTNHGESVVMRILDKSNLSIGLPQLGFFSDDQEAWENFIGLPDGILLVTGPTGSGKTTTLYACLNHINQPDRKIITVEDPVEYQLSGINQVQVKDEVGMDFSAALRSILRQAPNIIMIGEIRDAETANIAINASLTGHLVFSTLHTNDAPSAIARLDDIGVKPFLIASSLRAVLAQRLVRKLCEHCKQPAVLTEAEIRGLGVDAAQLASADVMGACGCDRCRNSGYKGRMGAFEIFKVDDQVRHMINENLSTPQLRRRARELGMRTMREDGIRKVLSGRTTASEVLHATMSDDR</sequence>
<dbReference type="KEGG" id="soa:G3M56_008770"/>
<dbReference type="PANTHER" id="PTHR30258:SF2">
    <property type="entry name" value="COMG OPERON PROTEIN 1"/>
    <property type="match status" value="1"/>
</dbReference>
<dbReference type="Gene3D" id="3.30.300.160">
    <property type="entry name" value="Type II secretion system, protein E, N-terminal domain"/>
    <property type="match status" value="1"/>
</dbReference>
<dbReference type="InterPro" id="IPR001482">
    <property type="entry name" value="T2SS/T4SS_dom"/>
</dbReference>
<dbReference type="EMBL" id="CP066776">
    <property type="protein sequence ID" value="QQL43986.1"/>
    <property type="molecule type" value="Genomic_DNA"/>
</dbReference>
<organism evidence="5 6">
    <name type="scientific">Sulfuriroseicoccus oceanibius</name>
    <dbReference type="NCBI Taxonomy" id="2707525"/>
    <lineage>
        <taxon>Bacteria</taxon>
        <taxon>Pseudomonadati</taxon>
        <taxon>Verrucomicrobiota</taxon>
        <taxon>Verrucomicrobiia</taxon>
        <taxon>Verrucomicrobiales</taxon>
        <taxon>Verrucomicrobiaceae</taxon>
        <taxon>Sulfuriroseicoccus</taxon>
    </lineage>
</organism>
<evidence type="ECO:0000313" key="5">
    <source>
        <dbReference type="EMBL" id="QQL43986.1"/>
    </source>
</evidence>
<proteinExistence type="inferred from homology"/>
<dbReference type="FunFam" id="3.40.50.300:FF:000398">
    <property type="entry name" value="Type IV pilus assembly ATPase PilB"/>
    <property type="match status" value="1"/>
</dbReference>
<dbReference type="Gene3D" id="3.30.450.90">
    <property type="match status" value="1"/>
</dbReference>
<dbReference type="Gene3D" id="3.40.50.300">
    <property type="entry name" value="P-loop containing nucleotide triphosphate hydrolases"/>
    <property type="match status" value="1"/>
</dbReference>
<dbReference type="InterPro" id="IPR037257">
    <property type="entry name" value="T2SS_E_N_sf"/>
</dbReference>
<keyword evidence="2" id="KW-0547">Nucleotide-binding</keyword>
<protein>
    <submittedName>
        <fullName evidence="5">Type II/IV secretion system protein</fullName>
    </submittedName>
</protein>
<dbReference type="GO" id="GO:0005886">
    <property type="term" value="C:plasma membrane"/>
    <property type="evidence" value="ECO:0007669"/>
    <property type="project" value="TreeGrafter"/>
</dbReference>
<evidence type="ECO:0000256" key="1">
    <source>
        <dbReference type="ARBA" id="ARBA00006611"/>
    </source>
</evidence>
<feature type="domain" description="AAA+ ATPase" evidence="4">
    <location>
        <begin position="302"/>
        <end position="444"/>
    </location>
</feature>
<dbReference type="Pfam" id="PF05157">
    <property type="entry name" value="MshEN"/>
    <property type="match status" value="1"/>
</dbReference>
<dbReference type="FunFam" id="3.30.450.90:FF:000001">
    <property type="entry name" value="Type II secretion system ATPase GspE"/>
    <property type="match status" value="1"/>
</dbReference>
<keyword evidence="3" id="KW-0067">ATP-binding</keyword>
<dbReference type="GO" id="GO:0016887">
    <property type="term" value="F:ATP hydrolysis activity"/>
    <property type="evidence" value="ECO:0007669"/>
    <property type="project" value="TreeGrafter"/>
</dbReference>
<dbReference type="GO" id="GO:0005524">
    <property type="term" value="F:ATP binding"/>
    <property type="evidence" value="ECO:0007669"/>
    <property type="project" value="UniProtKB-KW"/>
</dbReference>
<evidence type="ECO:0000256" key="2">
    <source>
        <dbReference type="ARBA" id="ARBA00022741"/>
    </source>
</evidence>
<dbReference type="PANTHER" id="PTHR30258">
    <property type="entry name" value="TYPE II SECRETION SYSTEM PROTEIN GSPE-RELATED"/>
    <property type="match status" value="1"/>
</dbReference>
<evidence type="ECO:0000313" key="6">
    <source>
        <dbReference type="Proteomes" id="UP000475117"/>
    </source>
</evidence>
<gene>
    <name evidence="5" type="ORF">G3M56_008770</name>
</gene>